<sequence>MHAMKRYELIMERLIERKEATVGELSEMLGVSGKTVREDLGKLEERGLLVRVHGGAVLAQSNQWDIFPKREPIVRQAAEKAVIGRRAAALIEPGDIIALDGGSTTLEIARLLDDAPLTVITNDVFIIRELASKEHIRLVVPGGRRVRNILTGPEAVEYVRKLNIRKAFISATAVDAQIGLSIYTSELADFKRALVETAHEVIAVADHTKFGQCALITFAAIDELDAIVTDRKLPAEQAAAYRRPKLKIIDE</sequence>
<evidence type="ECO:0000259" key="3">
    <source>
        <dbReference type="PROSITE" id="PS51000"/>
    </source>
</evidence>
<gene>
    <name evidence="4" type="primary">fruR</name>
    <name evidence="4" type="ORF">PACILC2_42620</name>
</gene>
<keyword evidence="5" id="KW-1185">Reference proteome</keyword>
<evidence type="ECO:0000313" key="5">
    <source>
        <dbReference type="Proteomes" id="UP000680304"/>
    </source>
</evidence>
<reference evidence="4 5" key="1">
    <citation type="submission" date="2021-04" db="EMBL/GenBank/DDBJ databases">
        <title>Draft genome sequence of Paenibacillus cisolokensis, LC2-13A.</title>
        <authorList>
            <person name="Uke A."/>
            <person name="Chhe C."/>
            <person name="Baramee S."/>
            <person name="Kosugi A."/>
        </authorList>
    </citation>
    <scope>NUCLEOTIDE SEQUENCE [LARGE SCALE GENOMIC DNA]</scope>
    <source>
        <strain evidence="4 5">LC2-13A</strain>
    </source>
</reference>
<comment type="caution">
    <text evidence="4">The sequence shown here is derived from an EMBL/GenBank/DDBJ whole genome shotgun (WGS) entry which is preliminary data.</text>
</comment>
<dbReference type="InterPro" id="IPR050313">
    <property type="entry name" value="Carb_Metab_HTH_regulators"/>
</dbReference>
<dbReference type="InterPro" id="IPR014036">
    <property type="entry name" value="DeoR-like_C"/>
</dbReference>
<proteinExistence type="predicted"/>
<dbReference type="EMBL" id="BOVJ01000146">
    <property type="protein sequence ID" value="GIQ65694.1"/>
    <property type="molecule type" value="Genomic_DNA"/>
</dbReference>
<organism evidence="4 5">
    <name type="scientific">Paenibacillus cisolokensis</name>
    <dbReference type="NCBI Taxonomy" id="1658519"/>
    <lineage>
        <taxon>Bacteria</taxon>
        <taxon>Bacillati</taxon>
        <taxon>Bacillota</taxon>
        <taxon>Bacilli</taxon>
        <taxon>Bacillales</taxon>
        <taxon>Paenibacillaceae</taxon>
        <taxon>Paenibacillus</taxon>
    </lineage>
</organism>
<dbReference type="Gene3D" id="3.40.50.1360">
    <property type="match status" value="1"/>
</dbReference>
<dbReference type="InterPro" id="IPR037171">
    <property type="entry name" value="NagB/RpiA_transferase-like"/>
</dbReference>
<dbReference type="Pfam" id="PF08220">
    <property type="entry name" value="HTH_DeoR"/>
    <property type="match status" value="1"/>
</dbReference>
<keyword evidence="1" id="KW-0805">Transcription regulation</keyword>
<dbReference type="RefSeq" id="WP_213530180.1">
    <property type="nucleotide sequence ID" value="NZ_BOVJ01000146.1"/>
</dbReference>
<dbReference type="SUPFAM" id="SSF46785">
    <property type="entry name" value="Winged helix' DNA-binding domain"/>
    <property type="match status" value="1"/>
</dbReference>
<dbReference type="Proteomes" id="UP000680304">
    <property type="component" value="Unassembled WGS sequence"/>
</dbReference>
<feature type="domain" description="HTH deoR-type" evidence="3">
    <location>
        <begin position="3"/>
        <end position="58"/>
    </location>
</feature>
<accession>A0ABQ4NBU1</accession>
<dbReference type="InterPro" id="IPR001034">
    <property type="entry name" value="DeoR_HTH"/>
</dbReference>
<name>A0ABQ4NBU1_9BACL</name>
<protein>
    <submittedName>
        <fullName evidence="4">DeoR family transcriptional regulator</fullName>
    </submittedName>
</protein>
<dbReference type="Gene3D" id="1.10.10.10">
    <property type="entry name" value="Winged helix-like DNA-binding domain superfamily/Winged helix DNA-binding domain"/>
    <property type="match status" value="1"/>
</dbReference>
<dbReference type="PANTHER" id="PTHR30363">
    <property type="entry name" value="HTH-TYPE TRANSCRIPTIONAL REGULATOR SRLR-RELATED"/>
    <property type="match status" value="1"/>
</dbReference>
<dbReference type="SMART" id="SM00420">
    <property type="entry name" value="HTH_DEOR"/>
    <property type="match status" value="1"/>
</dbReference>
<evidence type="ECO:0000313" key="4">
    <source>
        <dbReference type="EMBL" id="GIQ65694.1"/>
    </source>
</evidence>
<keyword evidence="2" id="KW-0804">Transcription</keyword>
<dbReference type="PRINTS" id="PR00037">
    <property type="entry name" value="HTHLACR"/>
</dbReference>
<dbReference type="SUPFAM" id="SSF100950">
    <property type="entry name" value="NagB/RpiA/CoA transferase-like"/>
    <property type="match status" value="1"/>
</dbReference>
<dbReference type="SMART" id="SM01134">
    <property type="entry name" value="DeoRC"/>
    <property type="match status" value="1"/>
</dbReference>
<evidence type="ECO:0000256" key="2">
    <source>
        <dbReference type="ARBA" id="ARBA00023163"/>
    </source>
</evidence>
<dbReference type="PANTHER" id="PTHR30363:SF44">
    <property type="entry name" value="AGA OPERON TRANSCRIPTIONAL REPRESSOR-RELATED"/>
    <property type="match status" value="1"/>
</dbReference>
<evidence type="ECO:0000256" key="1">
    <source>
        <dbReference type="ARBA" id="ARBA00023015"/>
    </source>
</evidence>
<dbReference type="InterPro" id="IPR036388">
    <property type="entry name" value="WH-like_DNA-bd_sf"/>
</dbReference>
<dbReference type="Pfam" id="PF00455">
    <property type="entry name" value="DeoRC"/>
    <property type="match status" value="1"/>
</dbReference>
<dbReference type="InterPro" id="IPR036390">
    <property type="entry name" value="WH_DNA-bd_sf"/>
</dbReference>
<dbReference type="PROSITE" id="PS51000">
    <property type="entry name" value="HTH_DEOR_2"/>
    <property type="match status" value="1"/>
</dbReference>